<dbReference type="EMBL" id="CP031079">
    <property type="protein sequence ID" value="AYF03301.1"/>
    <property type="molecule type" value="Genomic_DNA"/>
</dbReference>
<reference evidence="3" key="1">
    <citation type="submission" date="2018-07" db="EMBL/GenBank/DDBJ databases">
        <title>Genome Structure of the Opportunistic Pathogen Paracoccus yeei (Alphaproteobacteria) and Identification of Putative Virulence Factors.</title>
        <authorList>
            <person name="Lasek R."/>
            <person name="Szuplewska M."/>
            <person name="Mitura M."/>
            <person name="Decewicz P."/>
            <person name="Chmielowska C."/>
            <person name="Pawlot A."/>
            <person name="Sentkowska D."/>
            <person name="Czarnecki J."/>
            <person name="Bartosik D."/>
        </authorList>
    </citation>
    <scope>NUCLEOTIDE SEQUENCE [LARGE SCALE GENOMIC DNA]</scope>
    <source>
        <strain evidence="3">CCUG 32053</strain>
        <plasmid evidence="3">pyee1</plasmid>
    </source>
</reference>
<feature type="region of interest" description="Disordered" evidence="1">
    <location>
        <begin position="39"/>
        <end position="61"/>
    </location>
</feature>
<organism evidence="2 3">
    <name type="scientific">Paracoccus yeei</name>
    <dbReference type="NCBI Taxonomy" id="147645"/>
    <lineage>
        <taxon>Bacteria</taxon>
        <taxon>Pseudomonadati</taxon>
        <taxon>Pseudomonadota</taxon>
        <taxon>Alphaproteobacteria</taxon>
        <taxon>Rhodobacterales</taxon>
        <taxon>Paracoccaceae</taxon>
        <taxon>Paracoccus</taxon>
    </lineage>
</organism>
<geneLocation type="plasmid" evidence="3">
    <name>pyee1</name>
</geneLocation>
<evidence type="ECO:0000313" key="3">
    <source>
        <dbReference type="Proteomes" id="UP000272010"/>
    </source>
</evidence>
<dbReference type="PANTHER" id="PTHR40630:SF1">
    <property type="entry name" value="DNA-BINDING PROTEIN"/>
    <property type="match status" value="1"/>
</dbReference>
<dbReference type="InterPro" id="IPR021487">
    <property type="entry name" value="DUF3140"/>
</dbReference>
<keyword evidence="2" id="KW-0614">Plasmid</keyword>
<protein>
    <submittedName>
        <fullName evidence="2">DUF3140 domain-containing protein</fullName>
    </submittedName>
</protein>
<name>A0A386URQ4_9RHOB</name>
<dbReference type="Proteomes" id="UP000272010">
    <property type="component" value="Plasmid pYEE1"/>
</dbReference>
<evidence type="ECO:0000313" key="2">
    <source>
        <dbReference type="EMBL" id="AYF03301.1"/>
    </source>
</evidence>
<evidence type="ECO:0000256" key="1">
    <source>
        <dbReference type="SAM" id="MobiDB-lite"/>
    </source>
</evidence>
<dbReference type="Pfam" id="PF11338">
    <property type="entry name" value="DUF3140"/>
    <property type="match status" value="1"/>
</dbReference>
<dbReference type="AlphaFoldDB" id="A0A386URQ4"/>
<dbReference type="PANTHER" id="PTHR40630">
    <property type="entry name" value="POSSIBLE DNA-BINDING PROTEIN"/>
    <property type="match status" value="1"/>
</dbReference>
<gene>
    <name evidence="2" type="ORF">PY32053_03756</name>
</gene>
<sequence length="120" mass="13878">MFTRLDKGRDAVKSQDQIWAEWKALVNLTPAALRDWLETKESRSVGEAPRGGESTGHKSGRQIVTILEKHRAELDDHDWAHMARVVGYIKRHTAQGGPRRNREHSRWRYSLMNWGHDPLA</sequence>
<dbReference type="RefSeq" id="WP_233577786.1">
    <property type="nucleotide sequence ID" value="NZ_CP031079.1"/>
</dbReference>
<proteinExistence type="predicted"/>
<accession>A0A386URQ4</accession>